<evidence type="ECO:0000313" key="1">
    <source>
        <dbReference type="EMBL" id="KAJ7650819.1"/>
    </source>
</evidence>
<sequence length="67" mass="6850">MDSFTTTTATKVEDVVLPPTNGDSGSGTSGQCVVCKEDTSLPTVNEDSGSGTSGQSSSFFMLLILGR</sequence>
<name>A0AAD7G2U8_9AGAR</name>
<proteinExistence type="predicted"/>
<keyword evidence="2" id="KW-1185">Reference proteome</keyword>
<organism evidence="1 2">
    <name type="scientific">Roridomyces roridus</name>
    <dbReference type="NCBI Taxonomy" id="1738132"/>
    <lineage>
        <taxon>Eukaryota</taxon>
        <taxon>Fungi</taxon>
        <taxon>Dikarya</taxon>
        <taxon>Basidiomycota</taxon>
        <taxon>Agaricomycotina</taxon>
        <taxon>Agaricomycetes</taxon>
        <taxon>Agaricomycetidae</taxon>
        <taxon>Agaricales</taxon>
        <taxon>Marasmiineae</taxon>
        <taxon>Mycenaceae</taxon>
        <taxon>Roridomyces</taxon>
    </lineage>
</organism>
<evidence type="ECO:0000313" key="2">
    <source>
        <dbReference type="Proteomes" id="UP001221142"/>
    </source>
</evidence>
<comment type="caution">
    <text evidence="1">The sequence shown here is derived from an EMBL/GenBank/DDBJ whole genome shotgun (WGS) entry which is preliminary data.</text>
</comment>
<reference evidence="1" key="1">
    <citation type="submission" date="2023-03" db="EMBL/GenBank/DDBJ databases">
        <title>Massive genome expansion in bonnet fungi (Mycena s.s.) driven by repeated elements and novel gene families across ecological guilds.</title>
        <authorList>
            <consortium name="Lawrence Berkeley National Laboratory"/>
            <person name="Harder C.B."/>
            <person name="Miyauchi S."/>
            <person name="Viragh M."/>
            <person name="Kuo A."/>
            <person name="Thoen E."/>
            <person name="Andreopoulos B."/>
            <person name="Lu D."/>
            <person name="Skrede I."/>
            <person name="Drula E."/>
            <person name="Henrissat B."/>
            <person name="Morin E."/>
            <person name="Kohler A."/>
            <person name="Barry K."/>
            <person name="LaButti K."/>
            <person name="Morin E."/>
            <person name="Salamov A."/>
            <person name="Lipzen A."/>
            <person name="Mereny Z."/>
            <person name="Hegedus B."/>
            <person name="Baldrian P."/>
            <person name="Stursova M."/>
            <person name="Weitz H."/>
            <person name="Taylor A."/>
            <person name="Grigoriev I.V."/>
            <person name="Nagy L.G."/>
            <person name="Martin F."/>
            <person name="Kauserud H."/>
        </authorList>
    </citation>
    <scope>NUCLEOTIDE SEQUENCE</scope>
    <source>
        <strain evidence="1">9284</strain>
    </source>
</reference>
<dbReference type="Proteomes" id="UP001221142">
    <property type="component" value="Unassembled WGS sequence"/>
</dbReference>
<gene>
    <name evidence="1" type="ORF">FB45DRAFT_1018196</name>
</gene>
<protein>
    <submittedName>
        <fullName evidence="1">Uncharacterized protein</fullName>
    </submittedName>
</protein>
<dbReference type="AlphaFoldDB" id="A0AAD7G2U8"/>
<accession>A0AAD7G2U8</accession>
<dbReference type="EMBL" id="JARKIF010000001">
    <property type="protein sequence ID" value="KAJ7650819.1"/>
    <property type="molecule type" value="Genomic_DNA"/>
</dbReference>